<dbReference type="GeneID" id="117645819"/>
<name>A0A6P8YY19_THRPL</name>
<gene>
    <name evidence="2" type="primary">LOC117645819</name>
</gene>
<evidence type="ECO:0000313" key="1">
    <source>
        <dbReference type="Proteomes" id="UP000515158"/>
    </source>
</evidence>
<protein>
    <submittedName>
        <fullName evidence="2">F-box only protein 39-like</fullName>
    </submittedName>
</protein>
<accession>A0A6P8YY19</accession>
<dbReference type="Gene3D" id="3.80.10.10">
    <property type="entry name" value="Ribonuclease Inhibitor"/>
    <property type="match status" value="1"/>
</dbReference>
<dbReference type="InterPro" id="IPR032675">
    <property type="entry name" value="LRR_dom_sf"/>
</dbReference>
<keyword evidence="1" id="KW-1185">Reference proteome</keyword>
<evidence type="ECO:0000313" key="2">
    <source>
        <dbReference type="RefSeq" id="XP_034242161.1"/>
    </source>
</evidence>
<dbReference type="SUPFAM" id="SSF52047">
    <property type="entry name" value="RNI-like"/>
    <property type="match status" value="1"/>
</dbReference>
<proteinExistence type="predicted"/>
<dbReference type="InParanoid" id="A0A6P8YY19"/>
<dbReference type="KEGG" id="tpal:117645819"/>
<sequence length="307" mass="34123">MSYKCNASAVQRGQLLAALAAFLGSQRRLQVLSLENACLGVSEALRLLGAAARCSSATLGDLRLHAAFREWQAPHASPKFSRALRRLSPLSALSLNYPALSDATLVLLAECCGPALRSLSVTVRDTDHRQHALSQEAWTQAAAACPHLRVVLNIEHIGHFEDICVLLLPAVPLCGFRLYSGSVWDQSRSRAFRATLRLLTAHYHQSLECVQLNLKNSREQLDDVVLELLSRCRRLSFFQFDGVLRHLDTVKDICRLRLDASINFQTIHVRPKIANNSIRAAAKDIATAFQEPLSQRTVDFRIEVPAR</sequence>
<dbReference type="OrthoDB" id="9974792at2759"/>
<dbReference type="RefSeq" id="XP_034242161.1">
    <property type="nucleotide sequence ID" value="XM_034386270.1"/>
</dbReference>
<dbReference type="Proteomes" id="UP000515158">
    <property type="component" value="Unplaced"/>
</dbReference>
<organism evidence="2">
    <name type="scientific">Thrips palmi</name>
    <name type="common">Melon thrips</name>
    <dbReference type="NCBI Taxonomy" id="161013"/>
    <lineage>
        <taxon>Eukaryota</taxon>
        <taxon>Metazoa</taxon>
        <taxon>Ecdysozoa</taxon>
        <taxon>Arthropoda</taxon>
        <taxon>Hexapoda</taxon>
        <taxon>Insecta</taxon>
        <taxon>Pterygota</taxon>
        <taxon>Neoptera</taxon>
        <taxon>Paraneoptera</taxon>
        <taxon>Thysanoptera</taxon>
        <taxon>Terebrantia</taxon>
        <taxon>Thripoidea</taxon>
        <taxon>Thripidae</taxon>
        <taxon>Thrips</taxon>
    </lineage>
</organism>
<dbReference type="AlphaFoldDB" id="A0A6P8YY19"/>
<reference evidence="2" key="1">
    <citation type="submission" date="2025-08" db="UniProtKB">
        <authorList>
            <consortium name="RefSeq"/>
        </authorList>
    </citation>
    <scope>IDENTIFICATION</scope>
    <source>
        <tissue evidence="2">Total insect</tissue>
    </source>
</reference>